<feature type="compositionally biased region" description="Basic and acidic residues" evidence="3">
    <location>
        <begin position="395"/>
        <end position="450"/>
    </location>
</feature>
<feature type="region of interest" description="Disordered" evidence="3">
    <location>
        <begin position="197"/>
        <end position="219"/>
    </location>
</feature>
<dbReference type="RefSeq" id="XP_056525558.1">
    <property type="nucleotide sequence ID" value="XM_056663445.1"/>
</dbReference>
<dbReference type="AlphaFoldDB" id="A0A9W9HCG1"/>
<keyword evidence="2" id="KW-0175">Coiled coil</keyword>
<dbReference type="InterPro" id="IPR053246">
    <property type="entry name" value="NS_splicing_regulatory_protein"/>
</dbReference>
<comment type="similarity">
    <text evidence="1">Belongs to the NSRP1 family.</text>
</comment>
<dbReference type="Proteomes" id="UP001149079">
    <property type="component" value="Unassembled WGS sequence"/>
</dbReference>
<feature type="region of interest" description="Disordered" evidence="3">
    <location>
        <begin position="1"/>
        <end position="132"/>
    </location>
</feature>
<reference evidence="5" key="2">
    <citation type="journal article" date="2023" name="IMA Fungus">
        <title>Comparative genomic study of the Penicillium genus elucidates a diverse pangenome and 15 lateral gene transfer events.</title>
        <authorList>
            <person name="Petersen C."/>
            <person name="Sorensen T."/>
            <person name="Nielsen M.R."/>
            <person name="Sondergaard T.E."/>
            <person name="Sorensen J.L."/>
            <person name="Fitzpatrick D.A."/>
            <person name="Frisvad J.C."/>
            <person name="Nielsen K.L."/>
        </authorList>
    </citation>
    <scope>NUCLEOTIDE SEQUENCE</scope>
    <source>
        <strain evidence="5">IBT 22155</strain>
    </source>
</reference>
<dbReference type="GeneID" id="81402615"/>
<dbReference type="Pfam" id="PF09745">
    <property type="entry name" value="NSRP1_N"/>
    <property type="match status" value="1"/>
</dbReference>
<protein>
    <recommendedName>
        <fullName evidence="4">Nuclear speckle splicing regulatory protein 1 N-terminal domain-containing protein</fullName>
    </recommendedName>
</protein>
<dbReference type="InterPro" id="IPR018612">
    <property type="entry name" value="NSRP1_N"/>
</dbReference>
<comment type="caution">
    <text evidence="5">The sequence shown here is derived from an EMBL/GenBank/DDBJ whole genome shotgun (WGS) entry which is preliminary data.</text>
</comment>
<name>A0A9W9HCG1_9EURO</name>
<evidence type="ECO:0000256" key="2">
    <source>
        <dbReference type="ARBA" id="ARBA00023054"/>
    </source>
</evidence>
<feature type="region of interest" description="Disordered" evidence="3">
    <location>
        <begin position="235"/>
        <end position="450"/>
    </location>
</feature>
<feature type="compositionally biased region" description="Acidic residues" evidence="3">
    <location>
        <begin position="35"/>
        <end position="44"/>
    </location>
</feature>
<feature type="compositionally biased region" description="Low complexity" evidence="3">
    <location>
        <begin position="351"/>
        <end position="380"/>
    </location>
</feature>
<evidence type="ECO:0000313" key="5">
    <source>
        <dbReference type="EMBL" id="KAJ5143914.1"/>
    </source>
</evidence>
<organism evidence="5 6">
    <name type="scientific">Penicillium bovifimosum</name>
    <dbReference type="NCBI Taxonomy" id="126998"/>
    <lineage>
        <taxon>Eukaryota</taxon>
        <taxon>Fungi</taxon>
        <taxon>Dikarya</taxon>
        <taxon>Ascomycota</taxon>
        <taxon>Pezizomycotina</taxon>
        <taxon>Eurotiomycetes</taxon>
        <taxon>Eurotiomycetidae</taxon>
        <taxon>Eurotiales</taxon>
        <taxon>Aspergillaceae</taxon>
        <taxon>Penicillium</taxon>
    </lineage>
</organism>
<evidence type="ECO:0000256" key="1">
    <source>
        <dbReference type="ARBA" id="ARBA00010126"/>
    </source>
</evidence>
<dbReference type="OrthoDB" id="446635at2759"/>
<feature type="compositionally biased region" description="Acidic residues" evidence="3">
    <location>
        <begin position="99"/>
        <end position="108"/>
    </location>
</feature>
<evidence type="ECO:0000313" key="6">
    <source>
        <dbReference type="Proteomes" id="UP001149079"/>
    </source>
</evidence>
<feature type="compositionally biased region" description="Basic and acidic residues" evidence="3">
    <location>
        <begin position="235"/>
        <end position="254"/>
    </location>
</feature>
<dbReference type="EMBL" id="JAPQKL010000002">
    <property type="protein sequence ID" value="KAJ5143914.1"/>
    <property type="molecule type" value="Genomic_DNA"/>
</dbReference>
<keyword evidence="6" id="KW-1185">Reference proteome</keyword>
<evidence type="ECO:0000259" key="4">
    <source>
        <dbReference type="Pfam" id="PF09745"/>
    </source>
</evidence>
<sequence>MPPNLSYGLNLPNKNSSATKPGNALGQKRKKNIFEDDSGDEDQQNGDGAIEVTTIGGLDEPVANPKPSSAAGPPPKRKMQLGGGPKPTAKPLSKNSIFADDEDEDEEKEKEKQSGTTFGLNAQPKKPTAPQDFTNISAMRTSKMHAKQAEEIDPSIYSYDAIYDSLHAKPAKSTVETKSETPKYMKNLLESAEIRKRDQLRAKDRQLAKEREAEGDEFADKEKFVTSAYKAQQAELRKAEEEEARREKEEEEKRKKNGGSGMIGFYRDVLSRGEERHEEVVKAAEEKARRLKAGEILEETEKEKEEEKSEAQKAEELNSHGARIVLNDEGQVVDKRQLLSAGLNVAPKPKAQPSAPRPGAARPTAGRAGAGAGYPNARAAQRARQTDMVASQYEARAREEEEAEAAKQKEIAERIRSRKTEKDVSSAKERYLARKREREEAAAREKSKKD</sequence>
<accession>A0A9W9HCG1</accession>
<feature type="compositionally biased region" description="Basic and acidic residues" evidence="3">
    <location>
        <begin position="269"/>
        <end position="318"/>
    </location>
</feature>
<reference evidence="5" key="1">
    <citation type="submission" date="2022-11" db="EMBL/GenBank/DDBJ databases">
        <authorList>
            <person name="Petersen C."/>
        </authorList>
    </citation>
    <scope>NUCLEOTIDE SEQUENCE</scope>
    <source>
        <strain evidence="5">IBT 22155</strain>
    </source>
</reference>
<gene>
    <name evidence="5" type="ORF">N7515_002701</name>
</gene>
<dbReference type="PANTHER" id="PTHR47845">
    <property type="entry name" value="NUCLEAR SPECKLE SPLICING REGULATORY PROTEIN 1 HOMOLOG"/>
    <property type="match status" value="1"/>
</dbReference>
<dbReference type="GO" id="GO:0000381">
    <property type="term" value="P:regulation of alternative mRNA splicing, via spliceosome"/>
    <property type="evidence" value="ECO:0007669"/>
    <property type="project" value="InterPro"/>
</dbReference>
<evidence type="ECO:0000256" key="3">
    <source>
        <dbReference type="SAM" id="MobiDB-lite"/>
    </source>
</evidence>
<proteinExistence type="inferred from homology"/>
<dbReference type="PANTHER" id="PTHR47845:SF1">
    <property type="entry name" value="NUCLEAR SPECKLE SPLICING REGULATORY PROTEIN 1 HOMOLOG"/>
    <property type="match status" value="1"/>
</dbReference>
<feature type="domain" description="Nuclear speckle splicing regulatory protein 1 N-terminal" evidence="4">
    <location>
        <begin position="143"/>
        <end position="257"/>
    </location>
</feature>